<name>A0A1I6KCA5_9FIRM</name>
<dbReference type="EMBL" id="FOZC01000017">
    <property type="protein sequence ID" value="SFR88873.1"/>
    <property type="molecule type" value="Genomic_DNA"/>
</dbReference>
<dbReference type="Pfam" id="PF21983">
    <property type="entry name" value="NikA-like"/>
    <property type="match status" value="1"/>
</dbReference>
<evidence type="ECO:0000256" key="1">
    <source>
        <dbReference type="SAM" id="MobiDB-lite"/>
    </source>
</evidence>
<organism evidence="2 3">
    <name type="scientific">[Clostridium] aminophilum</name>
    <dbReference type="NCBI Taxonomy" id="1526"/>
    <lineage>
        <taxon>Bacteria</taxon>
        <taxon>Bacillati</taxon>
        <taxon>Bacillota</taxon>
        <taxon>Clostridia</taxon>
        <taxon>Lachnospirales</taxon>
        <taxon>Lachnospiraceae</taxon>
    </lineage>
</organism>
<dbReference type="RefSeq" id="WP_031474249.1">
    <property type="nucleotide sequence ID" value="NZ_FOZC01000017.1"/>
</dbReference>
<accession>A0A1I6KCA5</accession>
<evidence type="ECO:0008006" key="4">
    <source>
        <dbReference type="Google" id="ProtNLM"/>
    </source>
</evidence>
<reference evidence="2 3" key="1">
    <citation type="submission" date="2016-10" db="EMBL/GenBank/DDBJ databases">
        <authorList>
            <person name="de Groot N.N."/>
        </authorList>
    </citation>
    <scope>NUCLEOTIDE SEQUENCE [LARGE SCALE GENOMIC DNA]</scope>
    <source>
        <strain evidence="2 3">F</strain>
    </source>
</reference>
<dbReference type="Proteomes" id="UP000214760">
    <property type="component" value="Unassembled WGS sequence"/>
</dbReference>
<gene>
    <name evidence="2" type="ORF">SAMN02910262_02426</name>
</gene>
<sequence length="128" mass="15118">MSDSKEHRKIYRRDTLLKNTKPKKKDEKNRKKSACVNFRVTPEEKEIIFNRIRLSGLMIQDYVAQSCMYNQISVVGNIKTFDAIKNEMKLIDEHLLTLKSVDELELEKLECLRMILEILDGFYKNCDS</sequence>
<feature type="compositionally biased region" description="Basic and acidic residues" evidence="1">
    <location>
        <begin position="1"/>
        <end position="16"/>
    </location>
</feature>
<dbReference type="AlphaFoldDB" id="A0A1I6KCA5"/>
<proteinExistence type="predicted"/>
<protein>
    <recommendedName>
        <fullName evidence="4">Mobilization protein</fullName>
    </recommendedName>
</protein>
<evidence type="ECO:0000313" key="3">
    <source>
        <dbReference type="Proteomes" id="UP000214760"/>
    </source>
</evidence>
<evidence type="ECO:0000313" key="2">
    <source>
        <dbReference type="EMBL" id="SFR88873.1"/>
    </source>
</evidence>
<feature type="region of interest" description="Disordered" evidence="1">
    <location>
        <begin position="1"/>
        <end position="30"/>
    </location>
</feature>
<dbReference type="InterPro" id="IPR053842">
    <property type="entry name" value="NikA-like"/>
</dbReference>